<evidence type="ECO:0000256" key="1">
    <source>
        <dbReference type="SAM" id="MobiDB-lite"/>
    </source>
</evidence>
<keyword evidence="4" id="KW-1185">Reference proteome</keyword>
<dbReference type="EMBL" id="JAGEPF010000016">
    <property type="protein sequence ID" value="MBO2461117.1"/>
    <property type="molecule type" value="Genomic_DNA"/>
</dbReference>
<feature type="region of interest" description="Disordered" evidence="1">
    <location>
        <begin position="16"/>
        <end position="38"/>
    </location>
</feature>
<comment type="caution">
    <text evidence="3">The sequence shown here is derived from an EMBL/GenBank/DDBJ whole genome shotgun (WGS) entry which is preliminary data.</text>
</comment>
<organism evidence="3 4">
    <name type="scientific">Actinomadura violacea</name>
    <dbReference type="NCBI Taxonomy" id="2819934"/>
    <lineage>
        <taxon>Bacteria</taxon>
        <taxon>Bacillati</taxon>
        <taxon>Actinomycetota</taxon>
        <taxon>Actinomycetes</taxon>
        <taxon>Streptosporangiales</taxon>
        <taxon>Thermomonosporaceae</taxon>
        <taxon>Actinomadura</taxon>
    </lineage>
</organism>
<dbReference type="RefSeq" id="WP_208244478.1">
    <property type="nucleotide sequence ID" value="NZ_JAGEPF010000016.1"/>
</dbReference>
<protein>
    <recommendedName>
        <fullName evidence="2">DUF8094 domain-containing protein</fullName>
    </recommendedName>
</protein>
<dbReference type="InterPro" id="IPR058407">
    <property type="entry name" value="DUF8094"/>
</dbReference>
<gene>
    <name evidence="3" type="ORF">J4709_26390</name>
</gene>
<name>A0ABS3RWQ8_9ACTN</name>
<sequence>MGAAVLGTLAAGCGTSAADGHKDTTGPRTSPSRPPAVTPVTEAQAKAVFANYQKVNNRANAQVSDALLRSNETGPMLEVDLAGNKRIRAKQEKKISAFFYRDAQFYIPRTTGPAWFAVTATSTDGGETEMLVFLDTGGGSYKATAGPWLAKGQKFPAIARNSDGSATAITTGAALGVGTRLSDYLSAAAAGKRPAAGFAPGPLTSQLGKSWAKSVNRTNGGHRWSGGTNWKARPQPVYALKTTDGGALVVSVATQSETYTAIRPDVWFRPDQVFFGLGPERYYTRFSGDRLWEFATHVPPTGPAAVLASATHSILATGS</sequence>
<evidence type="ECO:0000313" key="3">
    <source>
        <dbReference type="EMBL" id="MBO2461117.1"/>
    </source>
</evidence>
<proteinExistence type="predicted"/>
<evidence type="ECO:0000313" key="4">
    <source>
        <dbReference type="Proteomes" id="UP000680206"/>
    </source>
</evidence>
<feature type="domain" description="DUF8094" evidence="2">
    <location>
        <begin position="40"/>
        <end position="312"/>
    </location>
</feature>
<dbReference type="Pfam" id="PF26366">
    <property type="entry name" value="DUF8094"/>
    <property type="match status" value="1"/>
</dbReference>
<evidence type="ECO:0000259" key="2">
    <source>
        <dbReference type="Pfam" id="PF26366"/>
    </source>
</evidence>
<dbReference type="Proteomes" id="UP000680206">
    <property type="component" value="Unassembled WGS sequence"/>
</dbReference>
<reference evidence="3 4" key="1">
    <citation type="submission" date="2021-03" db="EMBL/GenBank/DDBJ databases">
        <title>Actinomadura violae sp. nov., isolated from lichen in Thailand.</title>
        <authorList>
            <person name="Kanchanasin P."/>
            <person name="Saeng-In P."/>
            <person name="Phongsopitanun W."/>
            <person name="Yuki M."/>
            <person name="Kudo T."/>
            <person name="Ohkuma M."/>
            <person name="Tanasupawat S."/>
        </authorList>
    </citation>
    <scope>NUCLEOTIDE SEQUENCE [LARGE SCALE GENOMIC DNA]</scope>
    <source>
        <strain evidence="3 4">LCR2-06</strain>
    </source>
</reference>
<accession>A0ABS3RWQ8</accession>